<proteinExistence type="predicted"/>
<comment type="caution">
    <text evidence="2">The sequence shown here is derived from an EMBL/GenBank/DDBJ whole genome shotgun (WGS) entry which is preliminary data.</text>
</comment>
<gene>
    <name evidence="2" type="ORF">COS58_01350</name>
</gene>
<dbReference type="AlphaFoldDB" id="A0A2M7B932"/>
<accession>A0A2M7B932</accession>
<organism evidence="2 3">
    <name type="scientific">Candidatus Tagabacteria bacterium CG03_land_8_20_14_0_80_41_22</name>
    <dbReference type="NCBI Taxonomy" id="1975020"/>
    <lineage>
        <taxon>Bacteria</taxon>
        <taxon>Candidatus Tagaibacteriota</taxon>
    </lineage>
</organism>
<reference evidence="3" key="1">
    <citation type="submission" date="2017-09" db="EMBL/GenBank/DDBJ databases">
        <title>Depth-based differentiation of microbial function through sediment-hosted aquifers and enrichment of novel symbionts in the deep terrestrial subsurface.</title>
        <authorList>
            <person name="Probst A.J."/>
            <person name="Ladd B."/>
            <person name="Jarett J.K."/>
            <person name="Geller-Mcgrath D.E."/>
            <person name="Sieber C.M.K."/>
            <person name="Emerson J.B."/>
            <person name="Anantharaman K."/>
            <person name="Thomas B.C."/>
            <person name="Malmstrom R."/>
            <person name="Stieglmeier M."/>
            <person name="Klingl A."/>
            <person name="Woyke T."/>
            <person name="Ryan C.M."/>
            <person name="Banfield J.F."/>
        </authorList>
    </citation>
    <scope>NUCLEOTIDE SEQUENCE [LARGE SCALE GENOMIC DNA]</scope>
</reference>
<keyword evidence="1" id="KW-0472">Membrane</keyword>
<feature type="transmembrane region" description="Helical" evidence="1">
    <location>
        <begin position="136"/>
        <end position="157"/>
    </location>
</feature>
<name>A0A2M7B932_9BACT</name>
<keyword evidence="1" id="KW-1133">Transmembrane helix</keyword>
<feature type="transmembrane region" description="Helical" evidence="1">
    <location>
        <begin position="54"/>
        <end position="78"/>
    </location>
</feature>
<evidence type="ECO:0000313" key="3">
    <source>
        <dbReference type="Proteomes" id="UP000228561"/>
    </source>
</evidence>
<dbReference type="EMBL" id="PEVG01000015">
    <property type="protein sequence ID" value="PIU99634.1"/>
    <property type="molecule type" value="Genomic_DNA"/>
</dbReference>
<sequence>MIIEVSKNKQRRRDRKMFGVVIAVLIGLFQYIFITKTPEAIWLTSTGFLFWWYIVWSSILAIIVFLVMLVITGATTFAAGSTGYGAGSKLLRVIGGFVGGGALSLLVGVLFFISAGLKIGGIYLLSTAVALTEQGYVWNTTTLIFGALALVVGLIMSKSSGSSSSSKS</sequence>
<keyword evidence="1" id="KW-0812">Transmembrane</keyword>
<feature type="transmembrane region" description="Helical" evidence="1">
    <location>
        <begin position="90"/>
        <end position="116"/>
    </location>
</feature>
<protein>
    <submittedName>
        <fullName evidence="2">Uncharacterized protein</fullName>
    </submittedName>
</protein>
<evidence type="ECO:0000313" key="2">
    <source>
        <dbReference type="EMBL" id="PIU99634.1"/>
    </source>
</evidence>
<evidence type="ECO:0000256" key="1">
    <source>
        <dbReference type="SAM" id="Phobius"/>
    </source>
</evidence>
<dbReference type="Proteomes" id="UP000228561">
    <property type="component" value="Unassembled WGS sequence"/>
</dbReference>
<feature type="transmembrane region" description="Helical" evidence="1">
    <location>
        <begin position="17"/>
        <end position="34"/>
    </location>
</feature>